<feature type="compositionally biased region" description="Acidic residues" evidence="1">
    <location>
        <begin position="367"/>
        <end position="391"/>
    </location>
</feature>
<dbReference type="SMART" id="SM00317">
    <property type="entry name" value="SET"/>
    <property type="match status" value="1"/>
</dbReference>
<dbReference type="AlphaFoldDB" id="A0A914IBY1"/>
<evidence type="ECO:0000259" key="2">
    <source>
        <dbReference type="PROSITE" id="PS50280"/>
    </source>
</evidence>
<name>A0A914IBY1_GLORO</name>
<dbReference type="PROSITE" id="PS50280">
    <property type="entry name" value="SET"/>
    <property type="match status" value="1"/>
</dbReference>
<dbReference type="GO" id="GO:0016279">
    <property type="term" value="F:protein-lysine N-methyltransferase activity"/>
    <property type="evidence" value="ECO:0007669"/>
    <property type="project" value="InterPro"/>
</dbReference>
<protein>
    <submittedName>
        <fullName evidence="4">SET domain-containing protein</fullName>
    </submittedName>
</protein>
<dbReference type="PRINTS" id="PR00622">
    <property type="entry name" value="HISTONEH3"/>
</dbReference>
<evidence type="ECO:0000256" key="1">
    <source>
        <dbReference type="SAM" id="MobiDB-lite"/>
    </source>
</evidence>
<dbReference type="PANTHER" id="PTHR46307">
    <property type="entry name" value="G9A, ISOFORM B"/>
    <property type="match status" value="1"/>
</dbReference>
<dbReference type="PANTHER" id="PTHR46307:SF4">
    <property type="entry name" value="G9A, ISOFORM B"/>
    <property type="match status" value="1"/>
</dbReference>
<proteinExistence type="predicted"/>
<dbReference type="InterPro" id="IPR000164">
    <property type="entry name" value="Histone_H3/CENP-A"/>
</dbReference>
<evidence type="ECO:0000313" key="4">
    <source>
        <dbReference type="WBParaSite" id="Gr19_v10_g8461.t1"/>
    </source>
</evidence>
<dbReference type="Pfam" id="PF00856">
    <property type="entry name" value="SET"/>
    <property type="match status" value="1"/>
</dbReference>
<dbReference type="GO" id="GO:0030527">
    <property type="term" value="F:structural constituent of chromatin"/>
    <property type="evidence" value="ECO:0007669"/>
    <property type="project" value="InterPro"/>
</dbReference>
<dbReference type="GO" id="GO:0000786">
    <property type="term" value="C:nucleosome"/>
    <property type="evidence" value="ECO:0007669"/>
    <property type="project" value="InterPro"/>
</dbReference>
<keyword evidence="3" id="KW-1185">Reference proteome</keyword>
<dbReference type="Proteomes" id="UP000887572">
    <property type="component" value="Unplaced"/>
</dbReference>
<dbReference type="GO" id="GO:0003677">
    <property type="term" value="F:DNA binding"/>
    <property type="evidence" value="ECO:0007669"/>
    <property type="project" value="InterPro"/>
</dbReference>
<accession>A0A914IBY1</accession>
<sequence length="391" mass="42868">MRTKQLASKACIGGGRTKQLALKYVAGGGGGGGGGNSAVSKRPVVATKATGTPANKKVCLNQHGEQVDDDHEEMPSLEVAAQENSGGNIGIFVVDDLSGGKELNKLRVINTYNEEEMCPFEYITSTENDAKNGEAVPCKDAGGEPTLRSNTRFQVFYKNPELEWSLQTLEDIEAGMPLFEYTGVLSKVEPKDPDDYVVGFEHDGQKYLVDAFRKGNLARFVNHSCRPNCRAVLSHVDGTEQQQQKRIPSIVIYTLRHIYACEELVMDYGEGWWLAKADEFCCQCGGEQCKYDEDWCAENARAASIRGGRLRQTACKSTGGRAPRVQTATKAAYRPPPVAHINASPSIGPWPGMGKKLSESQLALLIDMEDDDDDDDDEEEEEVEEDSKAEE</sequence>
<dbReference type="InterPro" id="IPR043550">
    <property type="entry name" value="EHMT1/EHMT2"/>
</dbReference>
<evidence type="ECO:0000313" key="3">
    <source>
        <dbReference type="Proteomes" id="UP000887572"/>
    </source>
</evidence>
<dbReference type="Gene3D" id="2.170.270.10">
    <property type="entry name" value="SET domain"/>
    <property type="match status" value="1"/>
</dbReference>
<feature type="region of interest" description="Disordered" evidence="1">
    <location>
        <begin position="359"/>
        <end position="391"/>
    </location>
</feature>
<reference evidence="4" key="1">
    <citation type="submission" date="2022-11" db="UniProtKB">
        <authorList>
            <consortium name="WormBaseParasite"/>
        </authorList>
    </citation>
    <scope>IDENTIFICATION</scope>
</reference>
<organism evidence="3 4">
    <name type="scientific">Globodera rostochiensis</name>
    <name type="common">Golden nematode worm</name>
    <name type="synonym">Heterodera rostochiensis</name>
    <dbReference type="NCBI Taxonomy" id="31243"/>
    <lineage>
        <taxon>Eukaryota</taxon>
        <taxon>Metazoa</taxon>
        <taxon>Ecdysozoa</taxon>
        <taxon>Nematoda</taxon>
        <taxon>Chromadorea</taxon>
        <taxon>Rhabditida</taxon>
        <taxon>Tylenchina</taxon>
        <taxon>Tylenchomorpha</taxon>
        <taxon>Tylenchoidea</taxon>
        <taxon>Heteroderidae</taxon>
        <taxon>Heteroderinae</taxon>
        <taxon>Globodera</taxon>
    </lineage>
</organism>
<dbReference type="SUPFAM" id="SSF82199">
    <property type="entry name" value="SET domain"/>
    <property type="match status" value="1"/>
</dbReference>
<dbReference type="InterPro" id="IPR046341">
    <property type="entry name" value="SET_dom_sf"/>
</dbReference>
<dbReference type="WBParaSite" id="Gr19_v10_g8461.t1">
    <property type="protein sequence ID" value="Gr19_v10_g8461.t1"/>
    <property type="gene ID" value="Gr19_v10_g8461"/>
</dbReference>
<dbReference type="InterPro" id="IPR001214">
    <property type="entry name" value="SET_dom"/>
</dbReference>
<feature type="domain" description="SET" evidence="2">
    <location>
        <begin position="151"/>
        <end position="269"/>
    </location>
</feature>
<dbReference type="GO" id="GO:0002039">
    <property type="term" value="F:p53 binding"/>
    <property type="evidence" value="ECO:0007669"/>
    <property type="project" value="InterPro"/>
</dbReference>
<dbReference type="GO" id="GO:0042054">
    <property type="term" value="F:histone methyltransferase activity"/>
    <property type="evidence" value="ECO:0007669"/>
    <property type="project" value="InterPro"/>
</dbReference>